<sequence length="205" mass="22149">MRTRVPYDPRMVSRLTCLKRLPTGTTSNARPDPVAFAGATQQRGRLMSRAMPAPRRPRPAPMRVVPGQGHIMSVPPVAGRRQAPYRPGLLHHGPNSHSTRRSVLPAGMRGSRNILPPRVQPRTQARPAFISPAPMVRARTPGSADQAMAGAPIVQVTIPVTLDQHNVGQAFARIETSRALIEHRATGTAPDGIQHVQLPGRSVGI</sequence>
<feature type="region of interest" description="Disordered" evidence="1">
    <location>
        <begin position="40"/>
        <end position="75"/>
    </location>
</feature>
<dbReference type="EMBL" id="NKUC01000015">
    <property type="protein sequence ID" value="PYD56860.1"/>
    <property type="molecule type" value="Genomic_DNA"/>
</dbReference>
<keyword evidence="3" id="KW-1185">Reference proteome</keyword>
<protein>
    <submittedName>
        <fullName evidence="2">Uncharacterized protein</fullName>
    </submittedName>
</protein>
<evidence type="ECO:0000256" key="1">
    <source>
        <dbReference type="SAM" id="MobiDB-lite"/>
    </source>
</evidence>
<dbReference type="Proteomes" id="UP000248257">
    <property type="component" value="Unassembled WGS sequence"/>
</dbReference>
<reference evidence="2 3" key="1">
    <citation type="submission" date="2017-07" db="EMBL/GenBank/DDBJ databases">
        <title>A draft genome sequence of Komagataeibacter xylinus LMG 1515.</title>
        <authorList>
            <person name="Skraban J."/>
            <person name="Cleenwerck I."/>
            <person name="Vandamme P."/>
            <person name="Trcek J."/>
        </authorList>
    </citation>
    <scope>NUCLEOTIDE SEQUENCE [LARGE SCALE GENOMIC DNA]</scope>
    <source>
        <strain evidence="2 3">LMG 1515</strain>
    </source>
</reference>
<gene>
    <name evidence="2" type="ORF">CFR75_08660</name>
</gene>
<evidence type="ECO:0000313" key="3">
    <source>
        <dbReference type="Proteomes" id="UP000248257"/>
    </source>
</evidence>
<dbReference type="AlphaFoldDB" id="A0A318PP66"/>
<dbReference type="STRING" id="1220579.GCA_001571345_01734"/>
<accession>A0A318PP66</accession>
<evidence type="ECO:0000313" key="2">
    <source>
        <dbReference type="EMBL" id="PYD56860.1"/>
    </source>
</evidence>
<organism evidence="2 3">
    <name type="scientific">Komagataeibacter xylinus</name>
    <name type="common">Gluconacetobacter xylinus</name>
    <dbReference type="NCBI Taxonomy" id="28448"/>
    <lineage>
        <taxon>Bacteria</taxon>
        <taxon>Pseudomonadati</taxon>
        <taxon>Pseudomonadota</taxon>
        <taxon>Alphaproteobacteria</taxon>
        <taxon>Acetobacterales</taxon>
        <taxon>Acetobacteraceae</taxon>
        <taxon>Komagataeibacter</taxon>
    </lineage>
</organism>
<proteinExistence type="predicted"/>
<name>A0A318PP66_KOMXY</name>
<comment type="caution">
    <text evidence="2">The sequence shown here is derived from an EMBL/GenBank/DDBJ whole genome shotgun (WGS) entry which is preliminary data.</text>
</comment>